<proteinExistence type="predicted"/>
<evidence type="ECO:0000313" key="2">
    <source>
        <dbReference type="Proteomes" id="UP000307000"/>
    </source>
</evidence>
<dbReference type="KEGG" id="gcr:GcLGCM259_0809"/>
<reference evidence="1 2" key="1">
    <citation type="submission" date="2018-12" db="EMBL/GenBank/DDBJ databases">
        <title>Complete Genome Sequence of Glutamicibacter creatinolyticus strain LGCM259,isolated from an abscess of a 12-year-old mare in Italy.</title>
        <authorList>
            <person name="Santos R.G."/>
            <person name="Silva A.L."/>
            <person name="Seyffert N."/>
            <person name="Castro T.L.P."/>
            <person name="Attili A.R."/>
            <person name="Rifici C."/>
            <person name="Mazzullo G."/>
            <person name="Brenig B."/>
            <person name="Venanzi F."/>
            <person name="Azevedo V."/>
        </authorList>
    </citation>
    <scope>NUCLEOTIDE SEQUENCE [LARGE SCALE GENOMIC DNA]</scope>
    <source>
        <strain evidence="1 2">LGCM 259</strain>
    </source>
</reference>
<accession>A0A5B7WTI9</accession>
<protein>
    <submittedName>
        <fullName evidence="1">Uncharacterized protein</fullName>
    </submittedName>
</protein>
<evidence type="ECO:0000313" key="1">
    <source>
        <dbReference type="EMBL" id="QCY46565.1"/>
    </source>
</evidence>
<sequence>MAPAHIQVKTHWLNGWFIGLFARPFVVVDHMEYETAWGSSLRVTIPSGTVCIGAGIRYTRPGQLLGRVPQQRTVTPTHQESAQLQIIFRNGSWNHSPFAVARWQQR</sequence>
<dbReference type="RefSeq" id="WP_138925866.1">
    <property type="nucleotide sequence ID" value="NZ_CP034412.1"/>
</dbReference>
<dbReference type="Proteomes" id="UP000307000">
    <property type="component" value="Chromosome"/>
</dbReference>
<keyword evidence="2" id="KW-1185">Reference proteome</keyword>
<dbReference type="EMBL" id="CP034412">
    <property type="protein sequence ID" value="QCY46565.1"/>
    <property type="molecule type" value="Genomic_DNA"/>
</dbReference>
<gene>
    <name evidence="1" type="ORF">GcLGCM259_0809</name>
</gene>
<name>A0A5B7WTI9_9MICC</name>
<organism evidence="1 2">
    <name type="scientific">Glutamicibacter creatinolyticus</name>
    <dbReference type="NCBI Taxonomy" id="162496"/>
    <lineage>
        <taxon>Bacteria</taxon>
        <taxon>Bacillati</taxon>
        <taxon>Actinomycetota</taxon>
        <taxon>Actinomycetes</taxon>
        <taxon>Micrococcales</taxon>
        <taxon>Micrococcaceae</taxon>
        <taxon>Glutamicibacter</taxon>
    </lineage>
</organism>
<dbReference type="AlphaFoldDB" id="A0A5B7WTI9"/>